<sequence>MHFHKITYVAAFASSAFAGTPTSTGVTSVVGAAPQSNYCGTTGMSYCCNGGNCSAMGTNSICSTTVVCCNAQDSIDICLGSVTGNVNIYVDINLSEVINNSGPCNCLPFHGRPGNQPPGHH</sequence>
<reference evidence="2" key="2">
    <citation type="journal article" date="2023" name="IMA Fungus">
        <title>Comparative genomic study of the Penicillium genus elucidates a diverse pangenome and 15 lateral gene transfer events.</title>
        <authorList>
            <person name="Petersen C."/>
            <person name="Sorensen T."/>
            <person name="Nielsen M.R."/>
            <person name="Sondergaard T.E."/>
            <person name="Sorensen J.L."/>
            <person name="Fitzpatrick D.A."/>
            <person name="Frisvad J.C."/>
            <person name="Nielsen K.L."/>
        </authorList>
    </citation>
    <scope>NUCLEOTIDE SEQUENCE</scope>
    <source>
        <strain evidence="2">IBT 16125</strain>
    </source>
</reference>
<evidence type="ECO:0000313" key="2">
    <source>
        <dbReference type="EMBL" id="KAJ5443628.1"/>
    </source>
</evidence>
<dbReference type="AlphaFoldDB" id="A0AAD6C0W9"/>
<evidence type="ECO:0000256" key="1">
    <source>
        <dbReference type="SAM" id="SignalP"/>
    </source>
</evidence>
<dbReference type="EMBL" id="JAPVEA010000007">
    <property type="protein sequence ID" value="KAJ5443628.1"/>
    <property type="molecule type" value="Genomic_DNA"/>
</dbReference>
<reference evidence="2" key="1">
    <citation type="submission" date="2022-12" db="EMBL/GenBank/DDBJ databases">
        <authorList>
            <person name="Petersen C."/>
        </authorList>
    </citation>
    <scope>NUCLEOTIDE SEQUENCE</scope>
    <source>
        <strain evidence="2">IBT 16125</strain>
    </source>
</reference>
<dbReference type="RefSeq" id="XP_056763708.1">
    <property type="nucleotide sequence ID" value="XM_056910882.1"/>
</dbReference>
<proteinExistence type="predicted"/>
<evidence type="ECO:0000313" key="3">
    <source>
        <dbReference type="Proteomes" id="UP001213681"/>
    </source>
</evidence>
<gene>
    <name evidence="2" type="ORF">N7458_007500</name>
</gene>
<organism evidence="2 3">
    <name type="scientific">Penicillium daleae</name>
    <dbReference type="NCBI Taxonomy" id="63821"/>
    <lineage>
        <taxon>Eukaryota</taxon>
        <taxon>Fungi</taxon>
        <taxon>Dikarya</taxon>
        <taxon>Ascomycota</taxon>
        <taxon>Pezizomycotina</taxon>
        <taxon>Eurotiomycetes</taxon>
        <taxon>Eurotiomycetidae</taxon>
        <taxon>Eurotiales</taxon>
        <taxon>Aspergillaceae</taxon>
        <taxon>Penicillium</taxon>
    </lineage>
</organism>
<feature type="signal peptide" evidence="1">
    <location>
        <begin position="1"/>
        <end position="18"/>
    </location>
</feature>
<keyword evidence="1" id="KW-0732">Signal</keyword>
<accession>A0AAD6C0W9</accession>
<keyword evidence="3" id="KW-1185">Reference proteome</keyword>
<dbReference type="Proteomes" id="UP001213681">
    <property type="component" value="Unassembled WGS sequence"/>
</dbReference>
<protein>
    <recommendedName>
        <fullName evidence="4">Hydrophobin</fullName>
    </recommendedName>
</protein>
<name>A0AAD6C0W9_9EURO</name>
<feature type="chain" id="PRO_5042009456" description="Hydrophobin" evidence="1">
    <location>
        <begin position="19"/>
        <end position="121"/>
    </location>
</feature>
<dbReference type="GeneID" id="81601125"/>
<evidence type="ECO:0008006" key="4">
    <source>
        <dbReference type="Google" id="ProtNLM"/>
    </source>
</evidence>
<comment type="caution">
    <text evidence="2">The sequence shown here is derived from an EMBL/GenBank/DDBJ whole genome shotgun (WGS) entry which is preliminary data.</text>
</comment>